<dbReference type="Pfam" id="PF02894">
    <property type="entry name" value="GFO_IDH_MocA_C"/>
    <property type="match status" value="1"/>
</dbReference>
<name>A0A218Z828_9HELO</name>
<dbReference type="Proteomes" id="UP000242519">
    <property type="component" value="Unassembled WGS sequence"/>
</dbReference>
<dbReference type="InterPro" id="IPR036291">
    <property type="entry name" value="NAD(P)-bd_dom_sf"/>
</dbReference>
<evidence type="ECO:0000259" key="1">
    <source>
        <dbReference type="Pfam" id="PF01408"/>
    </source>
</evidence>
<protein>
    <recommendedName>
        <fullName evidence="5">NAD-binding Rossmann fold oxidoreductase family protein</fullName>
    </recommendedName>
</protein>
<dbReference type="Gene3D" id="3.40.50.720">
    <property type="entry name" value="NAD(P)-binding Rossmann-like Domain"/>
    <property type="match status" value="1"/>
</dbReference>
<dbReference type="InterPro" id="IPR000683">
    <property type="entry name" value="Gfo/Idh/MocA-like_OxRdtase_N"/>
</dbReference>
<feature type="domain" description="Gfo/Idh/MocA-like oxidoreductase C-terminal" evidence="2">
    <location>
        <begin position="145"/>
        <end position="421"/>
    </location>
</feature>
<evidence type="ECO:0000313" key="3">
    <source>
        <dbReference type="EMBL" id="OWP03760.1"/>
    </source>
</evidence>
<organism evidence="3 4">
    <name type="scientific">Diplocarpon coronariae</name>
    <dbReference type="NCBI Taxonomy" id="2795749"/>
    <lineage>
        <taxon>Eukaryota</taxon>
        <taxon>Fungi</taxon>
        <taxon>Dikarya</taxon>
        <taxon>Ascomycota</taxon>
        <taxon>Pezizomycotina</taxon>
        <taxon>Leotiomycetes</taxon>
        <taxon>Helotiales</taxon>
        <taxon>Drepanopezizaceae</taxon>
        <taxon>Diplocarpon</taxon>
    </lineage>
</organism>
<proteinExistence type="predicted"/>
<dbReference type="GO" id="GO:0000166">
    <property type="term" value="F:nucleotide binding"/>
    <property type="evidence" value="ECO:0007669"/>
    <property type="project" value="InterPro"/>
</dbReference>
<dbReference type="InterPro" id="IPR004104">
    <property type="entry name" value="Gfo/Idh/MocA-like_OxRdtase_C"/>
</dbReference>
<dbReference type="Pfam" id="PF01408">
    <property type="entry name" value="GFO_IDH_MocA"/>
    <property type="match status" value="1"/>
</dbReference>
<reference evidence="3 4" key="1">
    <citation type="submission" date="2017-04" db="EMBL/GenBank/DDBJ databases">
        <title>Draft genome sequence of Marssonina coronaria NL1: causal agent of apple blotch.</title>
        <authorList>
            <person name="Cheng Q."/>
        </authorList>
    </citation>
    <scope>NUCLEOTIDE SEQUENCE [LARGE SCALE GENOMIC DNA]</scope>
    <source>
        <strain evidence="3 4">NL1</strain>
    </source>
</reference>
<dbReference type="SUPFAM" id="SSF51735">
    <property type="entry name" value="NAD(P)-binding Rossmann-fold domains"/>
    <property type="match status" value="1"/>
</dbReference>
<dbReference type="AlphaFoldDB" id="A0A218Z828"/>
<dbReference type="PANTHER" id="PTHR43377:SF2">
    <property type="entry name" value="BINDING ROSSMANN FOLD OXIDOREDUCTASE, PUTATIVE (AFU_ORTHOLOGUE AFUA_4G00560)-RELATED"/>
    <property type="match status" value="1"/>
</dbReference>
<evidence type="ECO:0008006" key="5">
    <source>
        <dbReference type="Google" id="ProtNLM"/>
    </source>
</evidence>
<dbReference type="Gene3D" id="3.30.360.10">
    <property type="entry name" value="Dihydrodipicolinate Reductase, domain 2"/>
    <property type="match status" value="1"/>
</dbReference>
<accession>A0A218Z828</accession>
<dbReference type="STRING" id="503106.A0A218Z828"/>
<dbReference type="OrthoDB" id="408743at2759"/>
<dbReference type="PANTHER" id="PTHR43377">
    <property type="entry name" value="BILIVERDIN REDUCTASE A"/>
    <property type="match status" value="1"/>
</dbReference>
<sequence>MKRYAIVGLGGRSGFFYSALAQDFQSTSIIVGLCDTNQTRMNVANENLAALEYPAAPIPTYKAPDFEKMVGETRPDEVIITTMDRTHDGYIIRALELGCNVITEKPMTIDEVRCKAIIDAVERTGKKVRVTFNYRYAPHNTKVFELLGEGVIGKVNSIHFEWALDTSHGADYFRRWHRDKRNAGGLLVHKSTHHFDLVNFWLRSRPVSVAAQGGLMFYGRENAEQRGLTEFYARARGSEVAKSDPFALHLGEHEPLRRMYLEAEHEDAYYRDQSVFGDGISIEDTMGVLVRYASGAILTYSLTAYAPWEGFRAVFNGTAGRLELDVEERSYVNNGGEQGAEGALEKCTLTLRPLFAKPREIAIESGLGGHGGGDPVLLHDLFGEDVAADRFGRAADHLDGARSILTGIAANRSLRTEGVVMVKDLLDLQL</sequence>
<comment type="caution">
    <text evidence="3">The sequence shown here is derived from an EMBL/GenBank/DDBJ whole genome shotgun (WGS) entry which is preliminary data.</text>
</comment>
<dbReference type="InParanoid" id="A0A218Z828"/>
<dbReference type="EMBL" id="MZNU01000168">
    <property type="protein sequence ID" value="OWP03760.1"/>
    <property type="molecule type" value="Genomic_DNA"/>
</dbReference>
<dbReference type="SUPFAM" id="SSF55347">
    <property type="entry name" value="Glyceraldehyde-3-phosphate dehydrogenase-like, C-terminal domain"/>
    <property type="match status" value="1"/>
</dbReference>
<evidence type="ECO:0000313" key="4">
    <source>
        <dbReference type="Proteomes" id="UP000242519"/>
    </source>
</evidence>
<gene>
    <name evidence="3" type="ORF">B2J93_7247</name>
</gene>
<feature type="domain" description="Gfo/Idh/MocA-like oxidoreductase N-terminal" evidence="1">
    <location>
        <begin position="3"/>
        <end position="132"/>
    </location>
</feature>
<dbReference type="InterPro" id="IPR051450">
    <property type="entry name" value="Gfo/Idh/MocA_Oxidoreductases"/>
</dbReference>
<keyword evidence="4" id="KW-1185">Reference proteome</keyword>
<evidence type="ECO:0000259" key="2">
    <source>
        <dbReference type="Pfam" id="PF02894"/>
    </source>
</evidence>